<dbReference type="AlphaFoldDB" id="A0A4Q7V3P2"/>
<accession>A0A4Q7V3P2</accession>
<keyword evidence="8" id="KW-1003">Cell membrane</keyword>
<evidence type="ECO:0000313" key="10">
    <source>
        <dbReference type="Proteomes" id="UP000291591"/>
    </source>
</evidence>
<dbReference type="EMBL" id="SHKL01000001">
    <property type="protein sequence ID" value="RZT88061.1"/>
    <property type="molecule type" value="Genomic_DNA"/>
</dbReference>
<comment type="function">
    <text evidence="8">F(1)F(0) ATP synthase produces ATP from ADP in the presence of a proton or sodium gradient. F-type ATPases consist of two structural domains, F(1) containing the extramembraneous catalytic core and F(0) containing the membrane proton channel, linked together by a central stalk and a peripheral stalk. During catalysis, ATP synthesis in the catalytic domain of F(1) is coupled via a rotary mechanism of the central stalk subunits to proton translocation.</text>
</comment>
<dbReference type="Proteomes" id="UP000291591">
    <property type="component" value="Unassembled WGS sequence"/>
</dbReference>
<proteinExistence type="inferred from homology"/>
<dbReference type="Pfam" id="PF00213">
    <property type="entry name" value="OSCP"/>
    <property type="match status" value="1"/>
</dbReference>
<keyword evidence="5 8" id="KW-0472">Membrane</keyword>
<name>A0A4Q7V3P2_PSEST</name>
<comment type="caution">
    <text evidence="9">The sequence shown here is derived from an EMBL/GenBank/DDBJ whole genome shotgun (WGS) entry which is preliminary data.</text>
</comment>
<dbReference type="InterPro" id="IPR026015">
    <property type="entry name" value="ATP_synth_OSCP/delta_N_sf"/>
</dbReference>
<evidence type="ECO:0000256" key="4">
    <source>
        <dbReference type="ARBA" id="ARBA00023065"/>
    </source>
</evidence>
<evidence type="ECO:0000256" key="8">
    <source>
        <dbReference type="HAMAP-Rule" id="MF_01416"/>
    </source>
</evidence>
<dbReference type="InterPro" id="IPR000711">
    <property type="entry name" value="ATPase_OSCP/dsu"/>
</dbReference>
<dbReference type="PROSITE" id="PS00389">
    <property type="entry name" value="ATPASE_DELTA"/>
    <property type="match status" value="1"/>
</dbReference>
<evidence type="ECO:0000256" key="6">
    <source>
        <dbReference type="ARBA" id="ARBA00023196"/>
    </source>
</evidence>
<dbReference type="Gene3D" id="1.10.520.20">
    <property type="entry name" value="N-terminal domain of the delta subunit of the F1F0-ATP synthase"/>
    <property type="match status" value="1"/>
</dbReference>
<keyword evidence="6 8" id="KW-0139">CF(1)</keyword>
<dbReference type="RefSeq" id="WP_130292123.1">
    <property type="nucleotide sequence ID" value="NZ_SHKL01000001.1"/>
</dbReference>
<dbReference type="PANTHER" id="PTHR11910">
    <property type="entry name" value="ATP SYNTHASE DELTA CHAIN"/>
    <property type="match status" value="1"/>
</dbReference>
<dbReference type="NCBIfam" id="TIGR01145">
    <property type="entry name" value="ATP_synt_delta"/>
    <property type="match status" value="1"/>
</dbReference>
<organism evidence="9 10">
    <name type="scientific">Pseudonocardia sediminis</name>
    <dbReference type="NCBI Taxonomy" id="1397368"/>
    <lineage>
        <taxon>Bacteria</taxon>
        <taxon>Bacillati</taxon>
        <taxon>Actinomycetota</taxon>
        <taxon>Actinomycetes</taxon>
        <taxon>Pseudonocardiales</taxon>
        <taxon>Pseudonocardiaceae</taxon>
        <taxon>Pseudonocardia</taxon>
    </lineage>
</organism>
<evidence type="ECO:0000256" key="3">
    <source>
        <dbReference type="ARBA" id="ARBA00022781"/>
    </source>
</evidence>
<reference evidence="9 10" key="1">
    <citation type="submission" date="2019-02" db="EMBL/GenBank/DDBJ databases">
        <title>Sequencing the genomes of 1000 actinobacteria strains.</title>
        <authorList>
            <person name="Klenk H.-P."/>
        </authorList>
    </citation>
    <scope>NUCLEOTIDE SEQUENCE [LARGE SCALE GENOMIC DNA]</scope>
    <source>
        <strain evidence="9 10">DSM 45779</strain>
    </source>
</reference>
<comment type="similarity">
    <text evidence="8">Belongs to the ATPase delta chain family.</text>
</comment>
<evidence type="ECO:0000256" key="5">
    <source>
        <dbReference type="ARBA" id="ARBA00023136"/>
    </source>
</evidence>
<keyword evidence="4 8" id="KW-0406">Ion transport</keyword>
<dbReference type="OrthoDB" id="5242917at2"/>
<sequence>MVAVLQPSSRKSLATLVEQLDSYVDRTSAEELSTTAGELFSVTRLLAGERELRRVLADDSSPEESRVQLVERVLGGQLSAPTMDLVRGLVTARWSASINLVDAAESLARQATLSVADKDGSLDDVEDQLFRFGRILDQQPELAGLLADTTEPAEGRIGLLDRVLGNQAAPVTSTLLNETLRLPRGRHLDVAAEELADLAAARRGRSVARVRTPVALSEQQESTLADTLARIYGRTISLQIELDPSLLGGLVVQVGGEVIDGSVAGKLAAARRSLPS</sequence>
<comment type="subcellular location">
    <subcellularLocation>
        <location evidence="8">Cell membrane</location>
        <topology evidence="8">Peripheral membrane protein</topology>
    </subcellularLocation>
    <subcellularLocation>
        <location evidence="1">Membrane</location>
    </subcellularLocation>
</comment>
<dbReference type="HAMAP" id="MF_01416">
    <property type="entry name" value="ATP_synth_delta_bact"/>
    <property type="match status" value="1"/>
</dbReference>
<dbReference type="GO" id="GO:0005886">
    <property type="term" value="C:plasma membrane"/>
    <property type="evidence" value="ECO:0007669"/>
    <property type="project" value="UniProtKB-SubCell"/>
</dbReference>
<protein>
    <recommendedName>
        <fullName evidence="8">ATP synthase subunit delta</fullName>
    </recommendedName>
    <alternativeName>
        <fullName evidence="8">ATP synthase F(1) sector subunit delta</fullName>
    </alternativeName>
    <alternativeName>
        <fullName evidence="8">F-type ATPase subunit delta</fullName>
        <shortName evidence="8">F-ATPase subunit delta</shortName>
    </alternativeName>
</protein>
<dbReference type="GO" id="GO:0046933">
    <property type="term" value="F:proton-transporting ATP synthase activity, rotational mechanism"/>
    <property type="evidence" value="ECO:0007669"/>
    <property type="project" value="UniProtKB-UniRule"/>
</dbReference>
<comment type="function">
    <text evidence="8">This protein is part of the stalk that links CF(0) to CF(1). It either transmits conformational changes from CF(0) to CF(1) or is implicated in proton conduction.</text>
</comment>
<evidence type="ECO:0000256" key="1">
    <source>
        <dbReference type="ARBA" id="ARBA00004370"/>
    </source>
</evidence>
<evidence type="ECO:0000313" key="9">
    <source>
        <dbReference type="EMBL" id="RZT88061.1"/>
    </source>
</evidence>
<keyword evidence="7 8" id="KW-0066">ATP synthesis</keyword>
<keyword evidence="10" id="KW-1185">Reference proteome</keyword>
<dbReference type="GO" id="GO:0045259">
    <property type="term" value="C:proton-transporting ATP synthase complex"/>
    <property type="evidence" value="ECO:0007669"/>
    <property type="project" value="UniProtKB-KW"/>
</dbReference>
<dbReference type="PRINTS" id="PR00125">
    <property type="entry name" value="ATPASEDELTA"/>
</dbReference>
<gene>
    <name evidence="8" type="primary">atpH</name>
    <name evidence="9" type="ORF">EV383_4995</name>
</gene>
<keyword evidence="3 8" id="KW-0375">Hydrogen ion transport</keyword>
<evidence type="ECO:0000256" key="7">
    <source>
        <dbReference type="ARBA" id="ARBA00023310"/>
    </source>
</evidence>
<dbReference type="NCBIfam" id="NF009967">
    <property type="entry name" value="PRK13430.1"/>
    <property type="match status" value="1"/>
</dbReference>
<evidence type="ECO:0000256" key="2">
    <source>
        <dbReference type="ARBA" id="ARBA00022448"/>
    </source>
</evidence>
<dbReference type="InterPro" id="IPR020781">
    <property type="entry name" value="ATPase_OSCP/d_CS"/>
</dbReference>
<keyword evidence="2 8" id="KW-0813">Transport</keyword>